<protein>
    <submittedName>
        <fullName evidence="6">4Fe-4S binding protein</fullName>
    </submittedName>
</protein>
<feature type="domain" description="4Fe-4S ferredoxin-type" evidence="5">
    <location>
        <begin position="71"/>
        <end position="100"/>
    </location>
</feature>
<dbReference type="InterPro" id="IPR017896">
    <property type="entry name" value="4Fe4S_Fe-S-bd"/>
</dbReference>
<dbReference type="PANTHER" id="PTHR43687:SF1">
    <property type="entry name" value="FERREDOXIN III"/>
    <property type="match status" value="1"/>
</dbReference>
<sequence>MAYQITEACIGCGLCARLCPVSAITGEAKQLHKIDPRRCVECGVCGRACPKEAVLDMEGKKSSKVPRNQWKRPAIDTARCSACSMCVQICRARALRISLPAYKGDIRVFAQLADEKACVGCGLCEQKCPLHAIEMRCPKEGGAL</sequence>
<dbReference type="Gene3D" id="3.30.70.20">
    <property type="match status" value="2"/>
</dbReference>
<dbReference type="InterPro" id="IPR017900">
    <property type="entry name" value="4Fe4S_Fe_S_CS"/>
</dbReference>
<feature type="domain" description="4Fe-4S ferredoxin-type" evidence="5">
    <location>
        <begin position="1"/>
        <end position="29"/>
    </location>
</feature>
<evidence type="ECO:0000313" key="6">
    <source>
        <dbReference type="EMBL" id="MBU9736512.1"/>
    </source>
</evidence>
<proteinExistence type="predicted"/>
<dbReference type="GO" id="GO:0046872">
    <property type="term" value="F:metal ion binding"/>
    <property type="evidence" value="ECO:0007669"/>
    <property type="project" value="UniProtKB-KW"/>
</dbReference>
<dbReference type="RefSeq" id="WP_238721346.1">
    <property type="nucleotide sequence ID" value="NZ_JAHQCW010000010.1"/>
</dbReference>
<keyword evidence="2" id="KW-0479">Metal-binding</keyword>
<evidence type="ECO:0000256" key="1">
    <source>
        <dbReference type="ARBA" id="ARBA00022485"/>
    </source>
</evidence>
<dbReference type="SUPFAM" id="SSF54862">
    <property type="entry name" value="4Fe-4S ferredoxins"/>
    <property type="match status" value="1"/>
</dbReference>
<evidence type="ECO:0000256" key="2">
    <source>
        <dbReference type="ARBA" id="ARBA00022723"/>
    </source>
</evidence>
<dbReference type="PROSITE" id="PS00198">
    <property type="entry name" value="4FE4S_FER_1"/>
    <property type="match status" value="3"/>
</dbReference>
<keyword evidence="4" id="KW-0411">Iron-sulfur</keyword>
<dbReference type="InterPro" id="IPR050572">
    <property type="entry name" value="Fe-S_Ferredoxin"/>
</dbReference>
<keyword evidence="3" id="KW-0408">Iron</keyword>
<reference evidence="6" key="1">
    <citation type="submission" date="2021-06" db="EMBL/GenBank/DDBJ databases">
        <title>Description of novel taxa of the family Lachnospiraceae.</title>
        <authorList>
            <person name="Chaplin A.V."/>
            <person name="Sokolova S.R."/>
            <person name="Pikina A.P."/>
            <person name="Korzhanova M."/>
            <person name="Belova V."/>
            <person name="Korostin D."/>
            <person name="Efimov B.A."/>
        </authorList>
    </citation>
    <scope>NUCLEOTIDE SEQUENCE</scope>
    <source>
        <strain evidence="6">ASD5720</strain>
    </source>
</reference>
<name>A0A949JZC9_9FIRM</name>
<dbReference type="PROSITE" id="PS51379">
    <property type="entry name" value="4FE4S_FER_2"/>
    <property type="match status" value="4"/>
</dbReference>
<feature type="domain" description="4Fe-4S ferredoxin-type" evidence="5">
    <location>
        <begin position="109"/>
        <end position="138"/>
    </location>
</feature>
<dbReference type="Pfam" id="PF13187">
    <property type="entry name" value="Fer4_9"/>
    <property type="match status" value="1"/>
</dbReference>
<dbReference type="Proteomes" id="UP000712157">
    <property type="component" value="Unassembled WGS sequence"/>
</dbReference>
<organism evidence="6 7">
    <name type="scientific">Diplocloster agilis</name>
    <dbReference type="NCBI Taxonomy" id="2850323"/>
    <lineage>
        <taxon>Bacteria</taxon>
        <taxon>Bacillati</taxon>
        <taxon>Bacillota</taxon>
        <taxon>Clostridia</taxon>
        <taxon>Lachnospirales</taxon>
        <taxon>Lachnospiraceae</taxon>
        <taxon>Diplocloster</taxon>
    </lineage>
</organism>
<evidence type="ECO:0000256" key="4">
    <source>
        <dbReference type="ARBA" id="ARBA00023014"/>
    </source>
</evidence>
<dbReference type="AlphaFoldDB" id="A0A949JZC9"/>
<dbReference type="GO" id="GO:0051539">
    <property type="term" value="F:4 iron, 4 sulfur cluster binding"/>
    <property type="evidence" value="ECO:0007669"/>
    <property type="project" value="UniProtKB-KW"/>
</dbReference>
<keyword evidence="7" id="KW-1185">Reference proteome</keyword>
<evidence type="ECO:0000256" key="3">
    <source>
        <dbReference type="ARBA" id="ARBA00023004"/>
    </source>
</evidence>
<dbReference type="EMBL" id="JAHQCW010000010">
    <property type="protein sequence ID" value="MBU9736512.1"/>
    <property type="molecule type" value="Genomic_DNA"/>
</dbReference>
<keyword evidence="1" id="KW-0004">4Fe-4S</keyword>
<dbReference type="PANTHER" id="PTHR43687">
    <property type="entry name" value="ADENYLYLSULFATE REDUCTASE, BETA SUBUNIT"/>
    <property type="match status" value="1"/>
</dbReference>
<feature type="domain" description="4Fe-4S ferredoxin-type" evidence="5">
    <location>
        <begin position="30"/>
        <end position="60"/>
    </location>
</feature>
<evidence type="ECO:0000313" key="7">
    <source>
        <dbReference type="Proteomes" id="UP000712157"/>
    </source>
</evidence>
<accession>A0A949JZC9</accession>
<comment type="caution">
    <text evidence="6">The sequence shown here is derived from an EMBL/GenBank/DDBJ whole genome shotgun (WGS) entry which is preliminary data.</text>
</comment>
<dbReference type="Pfam" id="PF14697">
    <property type="entry name" value="Fer4_21"/>
    <property type="match status" value="1"/>
</dbReference>
<gene>
    <name evidence="6" type="ORF">KTH89_08180</name>
</gene>
<evidence type="ECO:0000259" key="5">
    <source>
        <dbReference type="PROSITE" id="PS51379"/>
    </source>
</evidence>